<evidence type="ECO:0000256" key="7">
    <source>
        <dbReference type="RuleBase" id="RU363032"/>
    </source>
</evidence>
<evidence type="ECO:0000256" key="8">
    <source>
        <dbReference type="SAM" id="MobiDB-lite"/>
    </source>
</evidence>
<dbReference type="Pfam" id="PF00528">
    <property type="entry name" value="BPD_transp_1"/>
    <property type="match status" value="1"/>
</dbReference>
<feature type="region of interest" description="Disordered" evidence="8">
    <location>
        <begin position="1"/>
        <end position="21"/>
    </location>
</feature>
<comment type="similarity">
    <text evidence="7">Belongs to the binding-protein-dependent transport system permease family.</text>
</comment>
<proteinExistence type="inferred from homology"/>
<feature type="transmembrane region" description="Helical" evidence="7">
    <location>
        <begin position="283"/>
        <end position="303"/>
    </location>
</feature>
<organism evidence="10 11">
    <name type="scientific">Salana multivorans</name>
    <dbReference type="NCBI Taxonomy" id="120377"/>
    <lineage>
        <taxon>Bacteria</taxon>
        <taxon>Bacillati</taxon>
        <taxon>Actinomycetota</taxon>
        <taxon>Actinomycetes</taxon>
        <taxon>Micrococcales</taxon>
        <taxon>Beutenbergiaceae</taxon>
        <taxon>Salana</taxon>
    </lineage>
</organism>
<dbReference type="OrthoDB" id="145927at2"/>
<keyword evidence="2 7" id="KW-0813">Transport</keyword>
<dbReference type="EMBL" id="RKHQ01000001">
    <property type="protein sequence ID" value="ROR96350.1"/>
    <property type="molecule type" value="Genomic_DNA"/>
</dbReference>
<feature type="transmembrane region" description="Helical" evidence="7">
    <location>
        <begin position="249"/>
        <end position="271"/>
    </location>
</feature>
<dbReference type="SUPFAM" id="SSF161098">
    <property type="entry name" value="MetI-like"/>
    <property type="match status" value="1"/>
</dbReference>
<evidence type="ECO:0000259" key="9">
    <source>
        <dbReference type="PROSITE" id="PS50928"/>
    </source>
</evidence>
<feature type="transmembrane region" description="Helical" evidence="7">
    <location>
        <begin position="31"/>
        <end position="59"/>
    </location>
</feature>
<feature type="transmembrane region" description="Helical" evidence="7">
    <location>
        <begin position="175"/>
        <end position="200"/>
    </location>
</feature>
<gene>
    <name evidence="10" type="ORF">EDD28_0933</name>
</gene>
<protein>
    <submittedName>
        <fullName evidence="10">Carbohydrate ABC transporter membrane protein 1 (CUT1 family)</fullName>
    </submittedName>
</protein>
<evidence type="ECO:0000256" key="6">
    <source>
        <dbReference type="ARBA" id="ARBA00023136"/>
    </source>
</evidence>
<evidence type="ECO:0000313" key="10">
    <source>
        <dbReference type="EMBL" id="ROR96350.1"/>
    </source>
</evidence>
<dbReference type="Proteomes" id="UP000275356">
    <property type="component" value="Unassembled WGS sequence"/>
</dbReference>
<dbReference type="InterPro" id="IPR051393">
    <property type="entry name" value="ABC_transporter_permease"/>
</dbReference>
<feature type="domain" description="ABC transmembrane type-1" evidence="9">
    <location>
        <begin position="89"/>
        <end position="302"/>
    </location>
</feature>
<feature type="transmembrane region" description="Helical" evidence="7">
    <location>
        <begin position="93"/>
        <end position="114"/>
    </location>
</feature>
<dbReference type="GO" id="GO:0055085">
    <property type="term" value="P:transmembrane transport"/>
    <property type="evidence" value="ECO:0007669"/>
    <property type="project" value="InterPro"/>
</dbReference>
<name>A0A3N2D993_9MICO</name>
<evidence type="ECO:0000256" key="1">
    <source>
        <dbReference type="ARBA" id="ARBA00004651"/>
    </source>
</evidence>
<evidence type="ECO:0000313" key="11">
    <source>
        <dbReference type="Proteomes" id="UP000275356"/>
    </source>
</evidence>
<dbReference type="AlphaFoldDB" id="A0A3N2D993"/>
<dbReference type="GO" id="GO:0005886">
    <property type="term" value="C:plasma membrane"/>
    <property type="evidence" value="ECO:0007669"/>
    <property type="project" value="UniProtKB-SubCell"/>
</dbReference>
<reference evidence="10 11" key="1">
    <citation type="submission" date="2018-11" db="EMBL/GenBank/DDBJ databases">
        <title>Sequencing the genomes of 1000 actinobacteria strains.</title>
        <authorList>
            <person name="Klenk H.-P."/>
        </authorList>
    </citation>
    <scope>NUCLEOTIDE SEQUENCE [LARGE SCALE GENOMIC DNA]</scope>
    <source>
        <strain evidence="10 11">DSM 13521</strain>
    </source>
</reference>
<dbReference type="Gene3D" id="1.10.3720.10">
    <property type="entry name" value="MetI-like"/>
    <property type="match status" value="1"/>
</dbReference>
<accession>A0A3N2D993</accession>
<comment type="subcellular location">
    <subcellularLocation>
        <location evidence="1 7">Cell membrane</location>
        <topology evidence="1 7">Multi-pass membrane protein</topology>
    </subcellularLocation>
</comment>
<keyword evidence="6 7" id="KW-0472">Membrane</keyword>
<dbReference type="PANTHER" id="PTHR30193">
    <property type="entry name" value="ABC TRANSPORTER PERMEASE PROTEIN"/>
    <property type="match status" value="1"/>
</dbReference>
<keyword evidence="5 7" id="KW-1133">Transmembrane helix</keyword>
<feature type="transmembrane region" description="Helical" evidence="7">
    <location>
        <begin position="221"/>
        <end position="243"/>
    </location>
</feature>
<dbReference type="PROSITE" id="PS50928">
    <property type="entry name" value="ABC_TM1"/>
    <property type="match status" value="1"/>
</dbReference>
<dbReference type="InterPro" id="IPR035906">
    <property type="entry name" value="MetI-like_sf"/>
</dbReference>
<dbReference type="CDD" id="cd06261">
    <property type="entry name" value="TM_PBP2"/>
    <property type="match status" value="1"/>
</dbReference>
<keyword evidence="11" id="KW-1185">Reference proteome</keyword>
<sequence length="312" mass="35062">MSAPTVDPVERPPTALRRDTRPAMRRERRAALGFLAPNLLGFTVFTIVPIGASLVLAFYEWPLLGERVFVGLDNVVRMLTTDPVFWQIVGNTFYFVVGYVALNLLVSFSLALWLQSRVRFKGFYRFVFFLPVVSPMVANAMVWRMLYQRDDGLIAQLFQALTGTSGPNWLGDARWAMPAVILMSLWAGFGYNMIILVAGLQAIPATMTEAAQIDGAGWWSRLAHVTLPLVTPSLFFATVMTVISSLQVFAQPFILTGGGPGIATSTLVFYLYQWGFQSYEMGYASAIAWFLFMLIMTITFIQFRGQKKWVHY</sequence>
<evidence type="ECO:0000256" key="2">
    <source>
        <dbReference type="ARBA" id="ARBA00022448"/>
    </source>
</evidence>
<dbReference type="InterPro" id="IPR000515">
    <property type="entry name" value="MetI-like"/>
</dbReference>
<dbReference type="RefSeq" id="WP_123738540.1">
    <property type="nucleotide sequence ID" value="NZ_RKHQ01000001.1"/>
</dbReference>
<keyword evidence="3" id="KW-1003">Cell membrane</keyword>
<evidence type="ECO:0000256" key="3">
    <source>
        <dbReference type="ARBA" id="ARBA00022475"/>
    </source>
</evidence>
<keyword evidence="4 7" id="KW-0812">Transmembrane</keyword>
<feature type="transmembrane region" description="Helical" evidence="7">
    <location>
        <begin position="126"/>
        <end position="146"/>
    </location>
</feature>
<evidence type="ECO:0000256" key="5">
    <source>
        <dbReference type="ARBA" id="ARBA00022989"/>
    </source>
</evidence>
<evidence type="ECO:0000256" key="4">
    <source>
        <dbReference type="ARBA" id="ARBA00022692"/>
    </source>
</evidence>
<dbReference type="PANTHER" id="PTHR30193:SF37">
    <property type="entry name" value="INNER MEMBRANE ABC TRANSPORTER PERMEASE PROTEIN YCJO"/>
    <property type="match status" value="1"/>
</dbReference>
<comment type="caution">
    <text evidence="10">The sequence shown here is derived from an EMBL/GenBank/DDBJ whole genome shotgun (WGS) entry which is preliminary data.</text>
</comment>